<accession>A0AAD6TSZ1</accession>
<proteinExistence type="predicted"/>
<gene>
    <name evidence="2" type="ORF">B0H15DRAFT_863359</name>
</gene>
<keyword evidence="3" id="KW-1185">Reference proteome</keyword>
<evidence type="ECO:0000313" key="2">
    <source>
        <dbReference type="EMBL" id="KAJ7076621.1"/>
    </source>
</evidence>
<sequence length="289" mass="28825">MSLHPPNMLAPTPTPPTSRTLTADGAAMRPATRASSSLDERDEEASSSFPPSLRLLPPLARSSSASSSVSSISSGTFHSLALTPPPTHARPGLPPRASSFHSHAFGTSGSASSIFDGAEATAHTNTRTNNAAPRFDSVRPPFGTRASSFHSHAFGAAGSAPNSIYSPGGTPPVGSPEAGCDAAYGLGVVSDSSLVLAQSVDTDAEPALAHPPSEAALALPELAHPTPEPVLPPAGVGVSGPCSEGQRAPASSAEAQSLAKLAPARNAPHSSTPADGGVDPADVHGTVPV</sequence>
<dbReference type="AlphaFoldDB" id="A0AAD6TSZ1"/>
<evidence type="ECO:0000313" key="3">
    <source>
        <dbReference type="Proteomes" id="UP001222325"/>
    </source>
</evidence>
<feature type="region of interest" description="Disordered" evidence="1">
    <location>
        <begin position="1"/>
        <end position="103"/>
    </location>
</feature>
<feature type="compositionally biased region" description="Low complexity" evidence="1">
    <location>
        <begin position="46"/>
        <end position="74"/>
    </location>
</feature>
<name>A0AAD6TSZ1_9AGAR</name>
<organism evidence="2 3">
    <name type="scientific">Mycena belliarum</name>
    <dbReference type="NCBI Taxonomy" id="1033014"/>
    <lineage>
        <taxon>Eukaryota</taxon>
        <taxon>Fungi</taxon>
        <taxon>Dikarya</taxon>
        <taxon>Basidiomycota</taxon>
        <taxon>Agaricomycotina</taxon>
        <taxon>Agaricomycetes</taxon>
        <taxon>Agaricomycetidae</taxon>
        <taxon>Agaricales</taxon>
        <taxon>Marasmiineae</taxon>
        <taxon>Mycenaceae</taxon>
        <taxon>Mycena</taxon>
    </lineage>
</organism>
<dbReference type="Proteomes" id="UP001222325">
    <property type="component" value="Unassembled WGS sequence"/>
</dbReference>
<reference evidence="2" key="1">
    <citation type="submission" date="2023-03" db="EMBL/GenBank/DDBJ databases">
        <title>Massive genome expansion in bonnet fungi (Mycena s.s.) driven by repeated elements and novel gene families across ecological guilds.</title>
        <authorList>
            <consortium name="Lawrence Berkeley National Laboratory"/>
            <person name="Harder C.B."/>
            <person name="Miyauchi S."/>
            <person name="Viragh M."/>
            <person name="Kuo A."/>
            <person name="Thoen E."/>
            <person name="Andreopoulos B."/>
            <person name="Lu D."/>
            <person name="Skrede I."/>
            <person name="Drula E."/>
            <person name="Henrissat B."/>
            <person name="Morin E."/>
            <person name="Kohler A."/>
            <person name="Barry K."/>
            <person name="LaButti K."/>
            <person name="Morin E."/>
            <person name="Salamov A."/>
            <person name="Lipzen A."/>
            <person name="Mereny Z."/>
            <person name="Hegedus B."/>
            <person name="Baldrian P."/>
            <person name="Stursova M."/>
            <person name="Weitz H."/>
            <person name="Taylor A."/>
            <person name="Grigoriev I.V."/>
            <person name="Nagy L.G."/>
            <person name="Martin F."/>
            <person name="Kauserud H."/>
        </authorList>
    </citation>
    <scope>NUCLEOTIDE SEQUENCE</scope>
    <source>
        <strain evidence="2">CBHHK173m</strain>
    </source>
</reference>
<feature type="compositionally biased region" description="Pro residues" evidence="1">
    <location>
        <begin position="83"/>
        <end position="94"/>
    </location>
</feature>
<feature type="region of interest" description="Disordered" evidence="1">
    <location>
        <begin position="224"/>
        <end position="289"/>
    </location>
</feature>
<evidence type="ECO:0000256" key="1">
    <source>
        <dbReference type="SAM" id="MobiDB-lite"/>
    </source>
</evidence>
<protein>
    <submittedName>
        <fullName evidence="2">Uncharacterized protein</fullName>
    </submittedName>
</protein>
<dbReference type="EMBL" id="JARJCN010000079">
    <property type="protein sequence ID" value="KAJ7076621.1"/>
    <property type="molecule type" value="Genomic_DNA"/>
</dbReference>
<comment type="caution">
    <text evidence="2">The sequence shown here is derived from an EMBL/GenBank/DDBJ whole genome shotgun (WGS) entry which is preliminary data.</text>
</comment>